<dbReference type="SUPFAM" id="SSF52540">
    <property type="entry name" value="P-loop containing nucleoside triphosphate hydrolases"/>
    <property type="match status" value="1"/>
</dbReference>
<protein>
    <submittedName>
        <fullName evidence="6">ABC transporter ATP-binding protein</fullName>
    </submittedName>
</protein>
<proteinExistence type="predicted"/>
<organism evidence="6 7">
    <name type="scientific">Teichococcus vastitatis</name>
    <dbReference type="NCBI Taxonomy" id="2307076"/>
    <lineage>
        <taxon>Bacteria</taxon>
        <taxon>Pseudomonadati</taxon>
        <taxon>Pseudomonadota</taxon>
        <taxon>Alphaproteobacteria</taxon>
        <taxon>Acetobacterales</taxon>
        <taxon>Roseomonadaceae</taxon>
        <taxon>Roseomonas</taxon>
    </lineage>
</organism>
<dbReference type="Proteomes" id="UP001201985">
    <property type="component" value="Unassembled WGS sequence"/>
</dbReference>
<keyword evidence="2" id="KW-0547">Nucleotide-binding</keyword>
<name>A0ABS9W475_9PROT</name>
<keyword evidence="3 6" id="KW-0067">ATP-binding</keyword>
<dbReference type="EMBL" id="JALBUU010000004">
    <property type="protein sequence ID" value="MCI0753745.1"/>
    <property type="molecule type" value="Genomic_DNA"/>
</dbReference>
<evidence type="ECO:0000256" key="2">
    <source>
        <dbReference type="ARBA" id="ARBA00022741"/>
    </source>
</evidence>
<evidence type="ECO:0000313" key="7">
    <source>
        <dbReference type="Proteomes" id="UP001201985"/>
    </source>
</evidence>
<gene>
    <name evidence="6" type="ORF">MON41_08225</name>
</gene>
<dbReference type="InterPro" id="IPR003439">
    <property type="entry name" value="ABC_transporter-like_ATP-bd"/>
</dbReference>
<feature type="region of interest" description="Disordered" evidence="4">
    <location>
        <begin position="356"/>
        <end position="375"/>
    </location>
</feature>
<dbReference type="Gene3D" id="3.40.50.300">
    <property type="entry name" value="P-loop containing nucleotide triphosphate hydrolases"/>
    <property type="match status" value="1"/>
</dbReference>
<evidence type="ECO:0000256" key="3">
    <source>
        <dbReference type="ARBA" id="ARBA00022840"/>
    </source>
</evidence>
<dbReference type="InterPro" id="IPR008995">
    <property type="entry name" value="Mo/tungstate-bd_C_term_dom"/>
</dbReference>
<evidence type="ECO:0000259" key="5">
    <source>
        <dbReference type="PROSITE" id="PS50893"/>
    </source>
</evidence>
<dbReference type="InterPro" id="IPR027417">
    <property type="entry name" value="P-loop_NTPase"/>
</dbReference>
<comment type="caution">
    <text evidence="6">The sequence shown here is derived from an EMBL/GenBank/DDBJ whole genome shotgun (WGS) entry which is preliminary data.</text>
</comment>
<keyword evidence="7" id="KW-1185">Reference proteome</keyword>
<dbReference type="SUPFAM" id="SSF50331">
    <property type="entry name" value="MOP-like"/>
    <property type="match status" value="1"/>
</dbReference>
<dbReference type="Pfam" id="PF08402">
    <property type="entry name" value="TOBE_2"/>
    <property type="match status" value="1"/>
</dbReference>
<sequence>MAAPGFPAGDFLVLDGVARHYGTVAAVRDVSVRVAQGEFLGLLGPSGCGKTTTLQMIAGFETPSAGTIRLEGRDLAAIPANRRNIGLVFQSYALFPHMTVAENVAFGLEMRRIPKPERTERVRRALDLVHLSHLAGRFPRQMSGGQQQRVALARALVIEPRLLLLDEPLSNLDAKLREEMQVELREVQKRVGVTTILVTHDQNEAMALCDRVAVMQAGSIVQIDEPWRAYDAPADAFVADFLGRSNRLPVRAAKGMAQVGGHAFALPEPLAQARGEITLAIRPERLRIRAAQEAGLPGRVHSRVFLGGFWLVRVDTAAGDMMVMVQNTGTPPAAEGEAVTLDWDPHSLRRMDAAAPEPIQGPIQAPVAAPARGAA</sequence>
<accession>A0ABS9W475</accession>
<dbReference type="Gene3D" id="2.40.50.140">
    <property type="entry name" value="Nucleic acid-binding proteins"/>
    <property type="match status" value="1"/>
</dbReference>
<evidence type="ECO:0000256" key="1">
    <source>
        <dbReference type="ARBA" id="ARBA00022448"/>
    </source>
</evidence>
<dbReference type="InterPro" id="IPR012340">
    <property type="entry name" value="NA-bd_OB-fold"/>
</dbReference>
<dbReference type="SMART" id="SM00382">
    <property type="entry name" value="AAA"/>
    <property type="match status" value="1"/>
</dbReference>
<dbReference type="PROSITE" id="PS00211">
    <property type="entry name" value="ABC_TRANSPORTER_1"/>
    <property type="match status" value="1"/>
</dbReference>
<dbReference type="InterPro" id="IPR050093">
    <property type="entry name" value="ABC_SmlMolc_Importer"/>
</dbReference>
<dbReference type="Gene3D" id="2.40.50.100">
    <property type="match status" value="1"/>
</dbReference>
<dbReference type="InterPro" id="IPR003593">
    <property type="entry name" value="AAA+_ATPase"/>
</dbReference>
<dbReference type="PANTHER" id="PTHR42781">
    <property type="entry name" value="SPERMIDINE/PUTRESCINE IMPORT ATP-BINDING PROTEIN POTA"/>
    <property type="match status" value="1"/>
</dbReference>
<feature type="domain" description="ABC transporter" evidence="5">
    <location>
        <begin position="12"/>
        <end position="242"/>
    </location>
</feature>
<dbReference type="InterPro" id="IPR013611">
    <property type="entry name" value="Transp-assoc_OB_typ2"/>
</dbReference>
<dbReference type="RefSeq" id="WP_120008051.1">
    <property type="nucleotide sequence ID" value="NZ_JALBUU010000004.1"/>
</dbReference>
<dbReference type="InterPro" id="IPR017871">
    <property type="entry name" value="ABC_transporter-like_CS"/>
</dbReference>
<dbReference type="GO" id="GO:0005524">
    <property type="term" value="F:ATP binding"/>
    <property type="evidence" value="ECO:0007669"/>
    <property type="project" value="UniProtKB-KW"/>
</dbReference>
<dbReference type="Pfam" id="PF00005">
    <property type="entry name" value="ABC_tran"/>
    <property type="match status" value="1"/>
</dbReference>
<feature type="compositionally biased region" description="Low complexity" evidence="4">
    <location>
        <begin position="365"/>
        <end position="375"/>
    </location>
</feature>
<dbReference type="PANTHER" id="PTHR42781:SF4">
    <property type="entry name" value="SPERMIDINE_PUTRESCINE IMPORT ATP-BINDING PROTEIN POTA"/>
    <property type="match status" value="1"/>
</dbReference>
<dbReference type="PROSITE" id="PS50893">
    <property type="entry name" value="ABC_TRANSPORTER_2"/>
    <property type="match status" value="1"/>
</dbReference>
<evidence type="ECO:0000313" key="6">
    <source>
        <dbReference type="EMBL" id="MCI0753745.1"/>
    </source>
</evidence>
<reference evidence="6 7" key="1">
    <citation type="submission" date="2022-03" db="EMBL/GenBank/DDBJ databases">
        <title>Complete genome analysis of Roseomonas KG 17.1 : a prolific producer of plant growth promoters.</title>
        <authorList>
            <person name="Saadouli I."/>
            <person name="Najjari A."/>
            <person name="Mosbah A."/>
            <person name="Ouzari H.I."/>
        </authorList>
    </citation>
    <scope>NUCLEOTIDE SEQUENCE [LARGE SCALE GENOMIC DNA]</scope>
    <source>
        <strain evidence="6 7">KG17-1</strain>
    </source>
</reference>
<keyword evidence="1" id="KW-0813">Transport</keyword>
<evidence type="ECO:0000256" key="4">
    <source>
        <dbReference type="SAM" id="MobiDB-lite"/>
    </source>
</evidence>